<dbReference type="EMBL" id="DXBO01000019">
    <property type="protein sequence ID" value="HIZ47324.1"/>
    <property type="molecule type" value="Genomic_DNA"/>
</dbReference>
<comment type="caution">
    <text evidence="2">The sequence shown here is derived from an EMBL/GenBank/DDBJ whole genome shotgun (WGS) entry which is preliminary data.</text>
</comment>
<dbReference type="Pfam" id="PF14594">
    <property type="entry name" value="Sipho_Gp37"/>
    <property type="match status" value="1"/>
</dbReference>
<protein>
    <submittedName>
        <fullName evidence="2">Siphovirus ReqiPepy6 Gp37-like family protein</fullName>
    </submittedName>
</protein>
<proteinExistence type="predicted"/>
<gene>
    <name evidence="2" type="ORF">H9810_01205</name>
</gene>
<evidence type="ECO:0000259" key="1">
    <source>
        <dbReference type="Pfam" id="PF14594"/>
    </source>
</evidence>
<name>A0A9D2F0L7_9FIRM</name>
<feature type="domain" description="Gp28/Gp37-like" evidence="1">
    <location>
        <begin position="20"/>
        <end position="334"/>
    </location>
</feature>
<dbReference type="InterPro" id="IPR029432">
    <property type="entry name" value="Gp28/Gp37-like_dom"/>
</dbReference>
<reference evidence="2" key="2">
    <citation type="submission" date="2021-04" db="EMBL/GenBank/DDBJ databases">
        <authorList>
            <person name="Gilroy R."/>
        </authorList>
    </citation>
    <scope>NUCLEOTIDE SEQUENCE</scope>
    <source>
        <strain evidence="2">3436</strain>
    </source>
</reference>
<dbReference type="AlphaFoldDB" id="A0A9D2F0L7"/>
<evidence type="ECO:0000313" key="2">
    <source>
        <dbReference type="EMBL" id="HIZ47324.1"/>
    </source>
</evidence>
<organism evidence="2 3">
    <name type="scientific">Candidatus Gemmiger excrementavium</name>
    <dbReference type="NCBI Taxonomy" id="2838608"/>
    <lineage>
        <taxon>Bacteria</taxon>
        <taxon>Bacillati</taxon>
        <taxon>Bacillota</taxon>
        <taxon>Clostridia</taxon>
        <taxon>Eubacteriales</taxon>
        <taxon>Gemmiger</taxon>
    </lineage>
</organism>
<dbReference type="Proteomes" id="UP000824031">
    <property type="component" value="Unassembled WGS sequence"/>
</dbReference>
<sequence>MELLALDSSFQPIAYLPYFNLQWTREYYKIGQFSVQVAAASYDPAMAYLYNADRPETGIIQKVELTETVKGRFVQLSGYFLEAILNDKAVYPTYYANGSIPATVVAMLRQYKDDIPLLTVADAPAEQADETSWQETGGQLADVAYTKLQTVQHSLRCRYDYQAGIITAEVWQGLDRTQEQTANPFVTFSDGFGNLTEVDASSDRSNYKNYAIVAGQDQEENRKLAYADLSGGGYKRVLFVDASGERWDPEEQTEAEYLAGLQQKGLDELLNYQIIQNVDIQAASSGFEYLQDWDLGDKVDVIVEDIGLAMQARIVTVREVVKQNNHTVEIELGDKKLTDIQKARLIY</sequence>
<evidence type="ECO:0000313" key="3">
    <source>
        <dbReference type="Proteomes" id="UP000824031"/>
    </source>
</evidence>
<accession>A0A9D2F0L7</accession>
<reference evidence="2" key="1">
    <citation type="journal article" date="2021" name="PeerJ">
        <title>Extensive microbial diversity within the chicken gut microbiome revealed by metagenomics and culture.</title>
        <authorList>
            <person name="Gilroy R."/>
            <person name="Ravi A."/>
            <person name="Getino M."/>
            <person name="Pursley I."/>
            <person name="Horton D.L."/>
            <person name="Alikhan N.F."/>
            <person name="Baker D."/>
            <person name="Gharbi K."/>
            <person name="Hall N."/>
            <person name="Watson M."/>
            <person name="Adriaenssens E.M."/>
            <person name="Foster-Nyarko E."/>
            <person name="Jarju S."/>
            <person name="Secka A."/>
            <person name="Antonio M."/>
            <person name="Oren A."/>
            <person name="Chaudhuri R.R."/>
            <person name="La Ragione R."/>
            <person name="Hildebrand F."/>
            <person name="Pallen M.J."/>
        </authorList>
    </citation>
    <scope>NUCLEOTIDE SEQUENCE</scope>
    <source>
        <strain evidence="2">3436</strain>
    </source>
</reference>